<dbReference type="SMART" id="SM00850">
    <property type="entry name" value="LytTR"/>
    <property type="match status" value="1"/>
</dbReference>
<dbReference type="RefSeq" id="WP_204819493.1">
    <property type="nucleotide sequence ID" value="NZ_JANHOF010000003.1"/>
</dbReference>
<dbReference type="Pfam" id="PF04397">
    <property type="entry name" value="LytTR"/>
    <property type="match status" value="1"/>
</dbReference>
<keyword evidence="2" id="KW-0238">DNA-binding</keyword>
<dbReference type="EMBL" id="JBHLVF010000017">
    <property type="protein sequence ID" value="MFC0392402.1"/>
    <property type="molecule type" value="Genomic_DNA"/>
</dbReference>
<evidence type="ECO:0000313" key="3">
    <source>
        <dbReference type="Proteomes" id="UP001589818"/>
    </source>
</evidence>
<comment type="caution">
    <text evidence="2">The sequence shown here is derived from an EMBL/GenBank/DDBJ whole genome shotgun (WGS) entry which is preliminary data.</text>
</comment>
<feature type="domain" description="HTH LytTR-type" evidence="1">
    <location>
        <begin position="17"/>
        <end position="120"/>
    </location>
</feature>
<dbReference type="InterPro" id="IPR007492">
    <property type="entry name" value="LytTR_DNA-bd_dom"/>
</dbReference>
<evidence type="ECO:0000313" key="2">
    <source>
        <dbReference type="EMBL" id="MFC0392402.1"/>
    </source>
</evidence>
<evidence type="ECO:0000259" key="1">
    <source>
        <dbReference type="SMART" id="SM00850"/>
    </source>
</evidence>
<sequence>MQQCKQLSVTLDIDGKLGFELVDIHDIIFFEYDNIINRIIIHTANNKYYTMSTLKYFIESLNNSGYSFKLVDRNNAVNIDKIVCLDTSTKKAYFEWPTNTRSKNCTFSGKHFEEVMKLLSSGSIVIA</sequence>
<accession>A0ABV6J9E2</accession>
<name>A0ABV6J9E2_9BACL</name>
<reference evidence="2 3" key="1">
    <citation type="submission" date="2024-09" db="EMBL/GenBank/DDBJ databases">
        <authorList>
            <person name="Sun Q."/>
            <person name="Mori K."/>
        </authorList>
    </citation>
    <scope>NUCLEOTIDE SEQUENCE [LARGE SCALE GENOMIC DNA]</scope>
    <source>
        <strain evidence="2 3">CCM 4839</strain>
    </source>
</reference>
<dbReference type="Proteomes" id="UP001589818">
    <property type="component" value="Unassembled WGS sequence"/>
</dbReference>
<proteinExistence type="predicted"/>
<gene>
    <name evidence="2" type="ORF">ACFFJ8_13595</name>
</gene>
<organism evidence="2 3">
    <name type="scientific">Paenibacillus mendelii</name>
    <dbReference type="NCBI Taxonomy" id="206163"/>
    <lineage>
        <taxon>Bacteria</taxon>
        <taxon>Bacillati</taxon>
        <taxon>Bacillota</taxon>
        <taxon>Bacilli</taxon>
        <taxon>Bacillales</taxon>
        <taxon>Paenibacillaceae</taxon>
        <taxon>Paenibacillus</taxon>
    </lineage>
</organism>
<protein>
    <submittedName>
        <fullName evidence="2">LytTR family DNA-binding domain-containing protein</fullName>
    </submittedName>
</protein>
<keyword evidence="3" id="KW-1185">Reference proteome</keyword>
<dbReference type="GO" id="GO:0003677">
    <property type="term" value="F:DNA binding"/>
    <property type="evidence" value="ECO:0007669"/>
    <property type="project" value="UniProtKB-KW"/>
</dbReference>
<dbReference type="Gene3D" id="2.40.50.1020">
    <property type="entry name" value="LytTr DNA-binding domain"/>
    <property type="match status" value="1"/>
</dbReference>